<feature type="domain" description="Herpesvirus envelope glycoprotein N" evidence="12">
    <location>
        <begin position="23"/>
        <end position="89"/>
    </location>
</feature>
<evidence type="ECO:0000313" key="13">
    <source>
        <dbReference type="EMBL" id="AAC95578.1"/>
    </source>
</evidence>
<evidence type="ECO:0000256" key="6">
    <source>
        <dbReference type="ARBA" id="ARBA00022879"/>
    </source>
</evidence>
<keyword evidence="3" id="KW-1040">Host Golgi apparatus</keyword>
<evidence type="ECO:0000313" key="14">
    <source>
        <dbReference type="Proteomes" id="UP000008287"/>
    </source>
</evidence>
<proteinExistence type="inferred from homology"/>
<name>Q9YTL3_ATHV3</name>
<dbReference type="InterPro" id="IPR005211">
    <property type="entry name" value="Herpes_glycoprotein_N_domain"/>
</dbReference>
<evidence type="ECO:0000256" key="2">
    <source>
        <dbReference type="ARBA" id="ARBA00022729"/>
    </source>
</evidence>
<dbReference type="OrthoDB" id="28730at10239"/>
<dbReference type="EMBL" id="AF083424">
    <property type="protein sequence ID" value="AAC95578.1"/>
    <property type="molecule type" value="Genomic_DNA"/>
</dbReference>
<dbReference type="PIR" id="T42967">
    <property type="entry name" value="T42967"/>
</dbReference>
<evidence type="ECO:0000256" key="11">
    <source>
        <dbReference type="SAM" id="Phobius"/>
    </source>
</evidence>
<dbReference type="GeneID" id="1450401"/>
<keyword evidence="4" id="KW-0946">Virion</keyword>
<dbReference type="Pfam" id="PF03554">
    <property type="entry name" value="Herpes_UL73"/>
    <property type="match status" value="1"/>
</dbReference>
<dbReference type="Proteomes" id="UP000008287">
    <property type="component" value="Segment"/>
</dbReference>
<keyword evidence="6" id="KW-0261">Viral envelope protein</keyword>
<evidence type="ECO:0000259" key="12">
    <source>
        <dbReference type="Pfam" id="PF03554"/>
    </source>
</evidence>
<evidence type="ECO:0000256" key="5">
    <source>
        <dbReference type="ARBA" id="ARBA00022870"/>
    </source>
</evidence>
<evidence type="ECO:0000256" key="10">
    <source>
        <dbReference type="ARBA" id="ARBA00034089"/>
    </source>
</evidence>
<dbReference type="KEGG" id="vg:1450401"/>
<keyword evidence="8 11" id="KW-0472">Membrane</keyword>
<keyword evidence="1 11" id="KW-0812">Transmembrane</keyword>
<evidence type="ECO:0000256" key="1">
    <source>
        <dbReference type="ARBA" id="ARBA00022692"/>
    </source>
</evidence>
<dbReference type="GO" id="GO:0019031">
    <property type="term" value="C:viral envelope"/>
    <property type="evidence" value="ECO:0007669"/>
    <property type="project" value="UniProtKB-KW"/>
</dbReference>
<keyword evidence="7 11" id="KW-1133">Transmembrane helix</keyword>
<keyword evidence="14" id="KW-1185">Reference proteome</keyword>
<dbReference type="InterPro" id="IPR034707">
    <property type="entry name" value="HSV_GN"/>
</dbReference>
<protein>
    <submittedName>
        <fullName evidence="13">Orf 53</fullName>
    </submittedName>
</protein>
<keyword evidence="9" id="KW-1015">Disulfide bond</keyword>
<organism evidence="14">
    <name type="scientific">Ateline herpesvirus 3</name>
    <name type="common">AtHV-3</name>
    <name type="synonym">Herpesvirus ateles</name>
    <dbReference type="NCBI Taxonomy" id="85618"/>
    <lineage>
        <taxon>Viruses</taxon>
        <taxon>Duplodnaviria</taxon>
        <taxon>Heunggongvirae</taxon>
        <taxon>Peploviricota</taxon>
        <taxon>Herviviricetes</taxon>
        <taxon>Herpesvirales</taxon>
        <taxon>Orthoherpesviridae</taxon>
        <taxon>Gammaherpesvirinae</taxon>
        <taxon>Rhadinovirus</taxon>
        <taxon>Rhadinovirus atelinegamma3</taxon>
    </lineage>
</organism>
<feature type="transmembrane region" description="Helical" evidence="11">
    <location>
        <begin position="55"/>
        <end position="75"/>
    </location>
</feature>
<dbReference type="HAMAP" id="MF_04037">
    <property type="entry name" value="HSV_GN"/>
    <property type="match status" value="1"/>
</dbReference>
<comment type="function">
    <text evidence="10">Envelope glycoprotein necessary for proper maturation of gM and modulation of its membrane fusion activity. Also plays a critical role in virion morphogenesis.</text>
</comment>
<evidence type="ECO:0000256" key="4">
    <source>
        <dbReference type="ARBA" id="ARBA00022844"/>
    </source>
</evidence>
<accession>Q9YTL3</accession>
<evidence type="ECO:0000256" key="9">
    <source>
        <dbReference type="ARBA" id="ARBA00023157"/>
    </source>
</evidence>
<evidence type="ECO:0000256" key="8">
    <source>
        <dbReference type="ARBA" id="ARBA00023136"/>
    </source>
</evidence>
<evidence type="ECO:0000256" key="3">
    <source>
        <dbReference type="ARBA" id="ARBA00022812"/>
    </source>
</evidence>
<sequence length="89" mass="9983">MVRGWFICWLIIFKTCLSAAQMTDTAATTSGAPLNNNFYSYSCSADTFVPSIKTFSSIWAIVNGIIFFGASLLFLRHLCFVRFISHLTK</sequence>
<evidence type="ECO:0000256" key="7">
    <source>
        <dbReference type="ARBA" id="ARBA00022989"/>
    </source>
</evidence>
<keyword evidence="2" id="KW-0732">Signal</keyword>
<reference evidence="13 14" key="1">
    <citation type="journal article" date="2000" name="J. Virol.">
        <title>Primary structure of the Herpesvirus ateles genome.</title>
        <authorList>
            <person name="Albrecht J.C."/>
        </authorList>
    </citation>
    <scope>NUCLEOTIDE SEQUENCE [LARGE SCALE GENOMIC DNA]</scope>
    <source>
        <strain evidence="13">73</strain>
    </source>
</reference>
<organismHost>
    <name type="scientific">Ateles</name>
    <dbReference type="NCBI Taxonomy" id="9506"/>
</organismHost>
<keyword evidence="5" id="KW-1043">Host membrane</keyword>
<dbReference type="RefSeq" id="NP_048025.1">
    <property type="nucleotide sequence ID" value="NC_001987.1"/>
</dbReference>